<accession>A0A699R8T4</accession>
<evidence type="ECO:0000313" key="1">
    <source>
        <dbReference type="EMBL" id="GFC83639.1"/>
    </source>
</evidence>
<dbReference type="AlphaFoldDB" id="A0A699R8T4"/>
<name>A0A699R8T4_TANCI</name>
<gene>
    <name evidence="1" type="ORF">Tci_855609</name>
</gene>
<dbReference type="EMBL" id="BKCJ011090485">
    <property type="protein sequence ID" value="GFC83639.1"/>
    <property type="molecule type" value="Genomic_DNA"/>
</dbReference>
<proteinExistence type="predicted"/>
<protein>
    <submittedName>
        <fullName evidence="1">Uncharacterized protein</fullName>
    </submittedName>
</protein>
<reference evidence="1" key="1">
    <citation type="journal article" date="2019" name="Sci. Rep.">
        <title>Draft genome of Tanacetum cinerariifolium, the natural source of mosquito coil.</title>
        <authorList>
            <person name="Yamashiro T."/>
            <person name="Shiraishi A."/>
            <person name="Satake H."/>
            <person name="Nakayama K."/>
        </authorList>
    </citation>
    <scope>NUCLEOTIDE SEQUENCE</scope>
</reference>
<organism evidence="1">
    <name type="scientific">Tanacetum cinerariifolium</name>
    <name type="common">Dalmatian daisy</name>
    <name type="synonym">Chrysanthemum cinerariifolium</name>
    <dbReference type="NCBI Taxonomy" id="118510"/>
    <lineage>
        <taxon>Eukaryota</taxon>
        <taxon>Viridiplantae</taxon>
        <taxon>Streptophyta</taxon>
        <taxon>Embryophyta</taxon>
        <taxon>Tracheophyta</taxon>
        <taxon>Spermatophyta</taxon>
        <taxon>Magnoliopsida</taxon>
        <taxon>eudicotyledons</taxon>
        <taxon>Gunneridae</taxon>
        <taxon>Pentapetalae</taxon>
        <taxon>asterids</taxon>
        <taxon>campanulids</taxon>
        <taxon>Asterales</taxon>
        <taxon>Asteraceae</taxon>
        <taxon>Asteroideae</taxon>
        <taxon>Anthemideae</taxon>
        <taxon>Anthemidinae</taxon>
        <taxon>Tanacetum</taxon>
    </lineage>
</organism>
<comment type="caution">
    <text evidence="1">The sequence shown here is derived from an EMBL/GenBank/DDBJ whole genome shotgun (WGS) entry which is preliminary data.</text>
</comment>
<sequence length="151" mass="17701">MYLNGHVDISYIVDIDLFIVVALNMLAVQLGYTGESEPLFYNYLRPLTSLDEGLYALACEENVRCLSTLVRSFKLIEVYIEHEKRTGRMHTRQDTQNLRLKAITNKNGLFPIRFEIGNRETLMPLSDHAAHWANYLEELVRELPLHYRSWR</sequence>